<evidence type="ECO:0000256" key="11">
    <source>
        <dbReference type="ARBA" id="ARBA00023004"/>
    </source>
</evidence>
<evidence type="ECO:0000256" key="1">
    <source>
        <dbReference type="ARBA" id="ARBA00001962"/>
    </source>
</evidence>
<keyword evidence="7" id="KW-0479">Metal-binding</keyword>
<evidence type="ECO:0000256" key="4">
    <source>
        <dbReference type="ARBA" id="ARBA00022448"/>
    </source>
</evidence>
<protein>
    <recommendedName>
        <fullName evidence="16">Ubiquinol oxidase</fullName>
    </recommendedName>
</protein>
<gene>
    <name evidence="14" type="ORF">PGLA2088_LOCUS19265</name>
</gene>
<keyword evidence="8" id="KW-0249">Electron transport</keyword>
<proteinExistence type="inferred from homology"/>
<comment type="similarity">
    <text evidence="3">Belongs to the alternative oxidase family.</text>
</comment>
<keyword evidence="9 13" id="KW-1133">Transmembrane helix</keyword>
<evidence type="ECO:0000313" key="14">
    <source>
        <dbReference type="EMBL" id="CAE8675154.1"/>
    </source>
</evidence>
<feature type="transmembrane region" description="Helical" evidence="13">
    <location>
        <begin position="905"/>
        <end position="924"/>
    </location>
</feature>
<keyword evidence="11" id="KW-0408">Iron</keyword>
<dbReference type="GO" id="GO:0010230">
    <property type="term" value="P:alternative respiration"/>
    <property type="evidence" value="ECO:0007669"/>
    <property type="project" value="TreeGrafter"/>
</dbReference>
<dbReference type="GO" id="GO:0016020">
    <property type="term" value="C:membrane"/>
    <property type="evidence" value="ECO:0007669"/>
    <property type="project" value="UniProtKB-SubCell"/>
</dbReference>
<evidence type="ECO:0000256" key="10">
    <source>
        <dbReference type="ARBA" id="ARBA00023002"/>
    </source>
</evidence>
<evidence type="ECO:0000256" key="13">
    <source>
        <dbReference type="SAM" id="Phobius"/>
    </source>
</evidence>
<evidence type="ECO:0000256" key="12">
    <source>
        <dbReference type="ARBA" id="ARBA00023136"/>
    </source>
</evidence>
<evidence type="ECO:0000256" key="5">
    <source>
        <dbReference type="ARBA" id="ARBA00022660"/>
    </source>
</evidence>
<evidence type="ECO:0000256" key="6">
    <source>
        <dbReference type="ARBA" id="ARBA00022692"/>
    </source>
</evidence>
<keyword evidence="5" id="KW-0679">Respiratory chain</keyword>
<dbReference type="Gene3D" id="2.40.128.20">
    <property type="match status" value="1"/>
</dbReference>
<evidence type="ECO:0000256" key="9">
    <source>
        <dbReference type="ARBA" id="ARBA00022989"/>
    </source>
</evidence>
<dbReference type="PANTHER" id="PTHR31803">
    <property type="entry name" value="ALTERNATIVE OXIDASE"/>
    <property type="match status" value="1"/>
</dbReference>
<sequence length="1093" mass="117392">LSPVLVPGLPAVTVLVDSEGFPTAQEVYAKATQSLDAGTRDDGEWGIPEVPGWDAVLAQSSDEELGSGPVDELLESDWHPPGTNCLGSCKNAAGWQGFEARMVKFIDGAAGVALAALAASWARSERSELQLDHGAEDPAECRGFGGKSGLIHRLLTASATLQWLQQRSIQTSTVAPCGGQFWKGATSCGRASSVLPMQAGSDIAAPLFPAGKTKQNAIFSRHADPQPTSRVLVAGCPAEQWRNYLGLTGSWHGTWQRYAADKAAVLWRLGPSFCAVCAPTPAADGLSVRHFNRYEEGKQPPGRTGRLLEDGLFEIDFGQFDQSNFFTPFGPASKAVYGSGCAVLAPASLAASGSPGSLLAIEMILASPSSTSVLAQARQRRRLVAMYRAGDSAAELESVTTIVEQEGGVAVSVDSNAENFKPELGWYNLPGGIVAQIPPTLPLRIGGTELSMLWQYREADNGPSDSDSVSAQFSEGLLASVFQGSPKGPERKCTNKTSDNNSGILDWYFTWRAMAGEFAASNSSGERMATALYRRRSGHEDLEPMEGLPTIQQEKPIPKPPLSSLWERWGLLGLTVGLVIVLGGVDLLDDAPGFVDSALQALQSFTGENAQDIEVGLETGVVAAGSSLGMAAMADVSLGTAALTEAASLLDPAAAEEAAGSATAAGLALTSAGRVAVAEAVAECAVCVSGGVALAGGLGALGSLAGLIVEGTKEAKEKEPRTASKGRRGYIVPSASLTPGTIRSPEGSEVQFDERPMSAWHLASTNFLSEWRMLVQAARFGNAAPHRQIPSFVESLILSNEAVAVREQAREAVPTPAPVRLAYDVLCWFIDEVFEDRPIQRFWFLETVARMPYFAYSSVLHLYETVGWWRSPELRAVHAAQEDNELHHLLIMESLGGDQRWLDRFFAQHGAIAYYWLLFIFFVVDPKWSYNFSRLIEAHAVDTYAEFADANEEQLRSIPPPPIAVEYYQSSEIAGFYLFDKFQTARSKDTTPRRPPCSTLLDVFRNIRDDEEQHVLTMQGCEDWVAGGPPPIPIGFNRLSREEYEGKVTATADGREAWKIWGDAVNQAARAVGRQRAAEVAQSSSTGDRNPTA</sequence>
<dbReference type="AlphaFoldDB" id="A0A813JH55"/>
<evidence type="ECO:0000256" key="7">
    <source>
        <dbReference type="ARBA" id="ARBA00022723"/>
    </source>
</evidence>
<dbReference type="PANTHER" id="PTHR31803:SF19">
    <property type="entry name" value="UBIQUINOL OXIDASE"/>
    <property type="match status" value="1"/>
</dbReference>
<dbReference type="GO" id="GO:0005739">
    <property type="term" value="C:mitochondrion"/>
    <property type="evidence" value="ECO:0007669"/>
    <property type="project" value="TreeGrafter"/>
</dbReference>
<dbReference type="InterPro" id="IPR038659">
    <property type="entry name" value="AOX_sf"/>
</dbReference>
<keyword evidence="4" id="KW-0813">Transport</keyword>
<dbReference type="GO" id="GO:0009916">
    <property type="term" value="F:alternative oxidase activity"/>
    <property type="evidence" value="ECO:0007669"/>
    <property type="project" value="InterPro"/>
</dbReference>
<keyword evidence="6 13" id="KW-0812">Transmembrane</keyword>
<dbReference type="Gene3D" id="1.20.1260.140">
    <property type="entry name" value="Alternative oxidase"/>
    <property type="match status" value="1"/>
</dbReference>
<dbReference type="GO" id="GO:0046872">
    <property type="term" value="F:metal ion binding"/>
    <property type="evidence" value="ECO:0007669"/>
    <property type="project" value="UniProtKB-KW"/>
</dbReference>
<evidence type="ECO:0000256" key="8">
    <source>
        <dbReference type="ARBA" id="ARBA00022982"/>
    </source>
</evidence>
<organism evidence="14 15">
    <name type="scientific">Polarella glacialis</name>
    <name type="common">Dinoflagellate</name>
    <dbReference type="NCBI Taxonomy" id="89957"/>
    <lineage>
        <taxon>Eukaryota</taxon>
        <taxon>Sar</taxon>
        <taxon>Alveolata</taxon>
        <taxon>Dinophyceae</taxon>
        <taxon>Suessiales</taxon>
        <taxon>Suessiaceae</taxon>
        <taxon>Polarella</taxon>
    </lineage>
</organism>
<keyword evidence="12 13" id="KW-0472">Membrane</keyword>
<accession>A0A813JH55</accession>
<evidence type="ECO:0008006" key="16">
    <source>
        <dbReference type="Google" id="ProtNLM"/>
    </source>
</evidence>
<comment type="cofactor">
    <cofactor evidence="1">
        <name>Fe cation</name>
        <dbReference type="ChEBI" id="CHEBI:24875"/>
    </cofactor>
</comment>
<keyword evidence="10" id="KW-0560">Oxidoreductase</keyword>
<evidence type="ECO:0000313" key="15">
    <source>
        <dbReference type="Proteomes" id="UP000626109"/>
    </source>
</evidence>
<comment type="subcellular location">
    <subcellularLocation>
        <location evidence="2">Membrane</location>
    </subcellularLocation>
</comment>
<dbReference type="Pfam" id="PF01786">
    <property type="entry name" value="AOX"/>
    <property type="match status" value="1"/>
</dbReference>
<dbReference type="InterPro" id="IPR002680">
    <property type="entry name" value="AOX"/>
</dbReference>
<name>A0A813JH55_POLGL</name>
<evidence type="ECO:0000256" key="3">
    <source>
        <dbReference type="ARBA" id="ARBA00008388"/>
    </source>
</evidence>
<reference evidence="14" key="1">
    <citation type="submission" date="2021-02" db="EMBL/GenBank/DDBJ databases">
        <authorList>
            <person name="Dougan E. K."/>
            <person name="Rhodes N."/>
            <person name="Thang M."/>
            <person name="Chan C."/>
        </authorList>
    </citation>
    <scope>NUCLEOTIDE SEQUENCE</scope>
</reference>
<dbReference type="InterPro" id="IPR012674">
    <property type="entry name" value="Calycin"/>
</dbReference>
<evidence type="ECO:0000256" key="2">
    <source>
        <dbReference type="ARBA" id="ARBA00004370"/>
    </source>
</evidence>
<feature type="non-terminal residue" evidence="14">
    <location>
        <position position="1"/>
    </location>
</feature>
<dbReference type="Proteomes" id="UP000626109">
    <property type="component" value="Unassembled WGS sequence"/>
</dbReference>
<comment type="caution">
    <text evidence="14">The sequence shown here is derived from an EMBL/GenBank/DDBJ whole genome shotgun (WGS) entry which is preliminary data.</text>
</comment>
<dbReference type="EMBL" id="CAJNNW010024992">
    <property type="protein sequence ID" value="CAE8675154.1"/>
    <property type="molecule type" value="Genomic_DNA"/>
</dbReference>